<protein>
    <submittedName>
        <fullName evidence="1">Uncharacterized protein</fullName>
    </submittedName>
</protein>
<dbReference type="RefSeq" id="WP_151118160.1">
    <property type="nucleotide sequence ID" value="NZ_CP042582.1"/>
</dbReference>
<evidence type="ECO:0000313" key="2">
    <source>
        <dbReference type="Proteomes" id="UP000325797"/>
    </source>
</evidence>
<dbReference type="KEGG" id="hadh:FRZ61_26330"/>
<organism evidence="1 2">
    <name type="scientific">Hypericibacter adhaerens</name>
    <dbReference type="NCBI Taxonomy" id="2602016"/>
    <lineage>
        <taxon>Bacteria</taxon>
        <taxon>Pseudomonadati</taxon>
        <taxon>Pseudomonadota</taxon>
        <taxon>Alphaproteobacteria</taxon>
        <taxon>Rhodospirillales</taxon>
        <taxon>Dongiaceae</taxon>
        <taxon>Hypericibacter</taxon>
    </lineage>
</organism>
<sequence>MSGIEEFESRIHAAETMLQAMFCTVTADLILFQAAVQALREEGILTDKMVDRIAIDAHIRLQQFDDTALSKPMAAEIAAQLDGLAERLRAAAPSRPVIDRPASAVGTSARAAPSR</sequence>
<reference evidence="1 2" key="1">
    <citation type="submission" date="2019-08" db="EMBL/GenBank/DDBJ databases">
        <title>Hyperibacter terrae gen. nov., sp. nov. and Hyperibacter viscosus sp. nov., two new members in the family Rhodospirillaceae isolated from the rhizosphere of Hypericum perforatum.</title>
        <authorList>
            <person name="Noviana Z."/>
        </authorList>
    </citation>
    <scope>NUCLEOTIDE SEQUENCE [LARGE SCALE GENOMIC DNA]</scope>
    <source>
        <strain evidence="1 2">R5959</strain>
    </source>
</reference>
<keyword evidence="2" id="KW-1185">Reference proteome</keyword>
<evidence type="ECO:0000313" key="1">
    <source>
        <dbReference type="EMBL" id="QEX22701.1"/>
    </source>
</evidence>
<dbReference type="Proteomes" id="UP000325797">
    <property type="component" value="Chromosome"/>
</dbReference>
<proteinExistence type="predicted"/>
<dbReference type="EMBL" id="CP042582">
    <property type="protein sequence ID" value="QEX22701.1"/>
    <property type="molecule type" value="Genomic_DNA"/>
</dbReference>
<dbReference type="OrthoDB" id="7369966at2"/>
<name>A0A5J6MZD3_9PROT</name>
<dbReference type="AlphaFoldDB" id="A0A5J6MZD3"/>
<accession>A0A5J6MZD3</accession>
<gene>
    <name evidence="1" type="ORF">FRZ61_26330</name>
</gene>